<keyword evidence="3" id="KW-1185">Reference proteome</keyword>
<dbReference type="Proteomes" id="UP000752012">
    <property type="component" value="Unassembled WGS sequence"/>
</dbReference>
<comment type="caution">
    <text evidence="2">The sequence shown here is derived from an EMBL/GenBank/DDBJ whole genome shotgun (WGS) entry which is preliminary data.</text>
</comment>
<organism evidence="2 3">
    <name type="scientific">Alkalicoccus luteus</name>
    <dbReference type="NCBI Taxonomy" id="1237094"/>
    <lineage>
        <taxon>Bacteria</taxon>
        <taxon>Bacillati</taxon>
        <taxon>Bacillota</taxon>
        <taxon>Bacilli</taxon>
        <taxon>Bacillales</taxon>
        <taxon>Bacillaceae</taxon>
        <taxon>Alkalicoccus</taxon>
    </lineage>
</organism>
<evidence type="ECO:0000313" key="3">
    <source>
        <dbReference type="Proteomes" id="UP000752012"/>
    </source>
</evidence>
<accession>A0A969PTT9</accession>
<reference evidence="2 3" key="1">
    <citation type="submission" date="2020-03" db="EMBL/GenBank/DDBJ databases">
        <title>Assessment of the enzymatic potential of alkaline-tolerant lipase obtained from Bacillus luteus H11 (technogenic soil) for the bioremediation of saline soils contaminated with petroleum substances.</title>
        <authorList>
            <person name="Kalwasinska A."/>
        </authorList>
    </citation>
    <scope>NUCLEOTIDE SEQUENCE [LARGE SCALE GENOMIC DNA]</scope>
    <source>
        <strain evidence="2 3">H11</strain>
    </source>
</reference>
<gene>
    <name evidence="2" type="ORF">HCN83_17600</name>
</gene>
<evidence type="ECO:0000256" key="1">
    <source>
        <dbReference type="SAM" id="Coils"/>
    </source>
</evidence>
<dbReference type="RefSeq" id="WP_168009731.1">
    <property type="nucleotide sequence ID" value="NZ_JAATHJ010000054.1"/>
</dbReference>
<feature type="coiled-coil region" evidence="1">
    <location>
        <begin position="1"/>
        <end position="79"/>
    </location>
</feature>
<dbReference type="AlphaFoldDB" id="A0A969PTT9"/>
<evidence type="ECO:0000313" key="2">
    <source>
        <dbReference type="EMBL" id="NJP39390.1"/>
    </source>
</evidence>
<keyword evidence="1" id="KW-0175">Coiled coil</keyword>
<sequence length="84" mass="10039">MDINQRRLRKLESEHQDLLRDIRQLKRKAEALVHARARYSSAHVKKKYQTRLAAVHRNLHKLETAKGLQEKELARMQQSLSEKR</sequence>
<proteinExistence type="predicted"/>
<protein>
    <submittedName>
        <fullName evidence="2">Uncharacterized protein</fullName>
    </submittedName>
</protein>
<name>A0A969PTT9_9BACI</name>
<dbReference type="EMBL" id="JAATHJ010000054">
    <property type="protein sequence ID" value="NJP39390.1"/>
    <property type="molecule type" value="Genomic_DNA"/>
</dbReference>